<dbReference type="GO" id="GO:0046872">
    <property type="term" value="F:metal ion binding"/>
    <property type="evidence" value="ECO:0007669"/>
    <property type="project" value="UniProtKB-KW"/>
</dbReference>
<evidence type="ECO:0000256" key="2">
    <source>
        <dbReference type="ARBA" id="ARBA00022737"/>
    </source>
</evidence>
<reference evidence="4 5" key="1">
    <citation type="journal article" date="2018" name="Front. Plant Sci.">
        <title>Red Clover (Trifolium pratense) and Zigzag Clover (T. medium) - A Picture of Genomic Similarities and Differences.</title>
        <authorList>
            <person name="Dluhosova J."/>
            <person name="Istvanek J."/>
            <person name="Nedelnik J."/>
            <person name="Repkova J."/>
        </authorList>
    </citation>
    <scope>NUCLEOTIDE SEQUENCE [LARGE SCALE GENOMIC DNA]</scope>
    <source>
        <strain evidence="5">cv. 10/8</strain>
        <tissue evidence="4">Leaf</tissue>
    </source>
</reference>
<dbReference type="Gene3D" id="3.40.50.300">
    <property type="entry name" value="P-loop containing nucleotide triphosphate hydrolases"/>
    <property type="match status" value="1"/>
</dbReference>
<dbReference type="Proteomes" id="UP000265520">
    <property type="component" value="Unassembled WGS sequence"/>
</dbReference>
<keyword evidence="3" id="KW-0472">Membrane</keyword>
<evidence type="ECO:0000313" key="4">
    <source>
        <dbReference type="EMBL" id="MCH83591.1"/>
    </source>
</evidence>
<comment type="caution">
    <text evidence="4">The sequence shown here is derived from an EMBL/GenBank/DDBJ whole genome shotgun (WGS) entry which is preliminary data.</text>
</comment>
<keyword evidence="2" id="KW-0677">Repeat</keyword>
<keyword evidence="5" id="KW-1185">Reference proteome</keyword>
<protein>
    <submittedName>
        <fullName evidence="4">Mitochondrial-like Rho GTPase 1-like</fullName>
    </submittedName>
</protein>
<proteinExistence type="predicted"/>
<evidence type="ECO:0000256" key="3">
    <source>
        <dbReference type="SAM" id="Phobius"/>
    </source>
</evidence>
<name>A0A392M8I1_9FABA</name>
<evidence type="ECO:0000256" key="1">
    <source>
        <dbReference type="ARBA" id="ARBA00022723"/>
    </source>
</evidence>
<keyword evidence="3" id="KW-1133">Transmembrane helix</keyword>
<dbReference type="EMBL" id="LXQA010005444">
    <property type="protein sequence ID" value="MCH83591.1"/>
    <property type="molecule type" value="Genomic_DNA"/>
</dbReference>
<sequence length="139" mass="15208">MNFRSDKSSWKASSELLLKITGHGEDTGFQVPYLIVAAKDDQNSFTMAIQETTMVSLNMRLEAPMPISLKLGDCDNIFRRIVTAAEHPHLSIQKTKAWKTRKQYLRLIDQSVKFVSVSVGLGAAAVAVGVGVARKNASG</sequence>
<keyword evidence="3" id="KW-0812">Transmembrane</keyword>
<dbReference type="InterPro" id="IPR052266">
    <property type="entry name" value="Miro-EF-hand_domain"/>
</dbReference>
<organism evidence="4 5">
    <name type="scientific">Trifolium medium</name>
    <dbReference type="NCBI Taxonomy" id="97028"/>
    <lineage>
        <taxon>Eukaryota</taxon>
        <taxon>Viridiplantae</taxon>
        <taxon>Streptophyta</taxon>
        <taxon>Embryophyta</taxon>
        <taxon>Tracheophyta</taxon>
        <taxon>Spermatophyta</taxon>
        <taxon>Magnoliopsida</taxon>
        <taxon>eudicotyledons</taxon>
        <taxon>Gunneridae</taxon>
        <taxon>Pentapetalae</taxon>
        <taxon>rosids</taxon>
        <taxon>fabids</taxon>
        <taxon>Fabales</taxon>
        <taxon>Fabaceae</taxon>
        <taxon>Papilionoideae</taxon>
        <taxon>50 kb inversion clade</taxon>
        <taxon>NPAAA clade</taxon>
        <taxon>Hologalegina</taxon>
        <taxon>IRL clade</taxon>
        <taxon>Trifolieae</taxon>
        <taxon>Trifolium</taxon>
    </lineage>
</organism>
<dbReference type="PANTHER" id="PTHR46819">
    <property type="entry name" value="EF-HAND CALCIUM-BINDING DOMAIN-CONTAINING PROTEIN 7"/>
    <property type="match status" value="1"/>
</dbReference>
<gene>
    <name evidence="4" type="ORF">A2U01_0004417</name>
</gene>
<dbReference type="InterPro" id="IPR027417">
    <property type="entry name" value="P-loop_NTPase"/>
</dbReference>
<keyword evidence="1" id="KW-0479">Metal-binding</keyword>
<feature type="transmembrane region" description="Helical" evidence="3">
    <location>
        <begin position="111"/>
        <end position="133"/>
    </location>
</feature>
<evidence type="ECO:0000313" key="5">
    <source>
        <dbReference type="Proteomes" id="UP000265520"/>
    </source>
</evidence>
<accession>A0A392M8I1</accession>
<dbReference type="PANTHER" id="PTHR46819:SF1">
    <property type="entry name" value="EF-HAND CALCIUM-BINDING DOMAIN-CONTAINING PROTEIN 7"/>
    <property type="match status" value="1"/>
</dbReference>
<dbReference type="AlphaFoldDB" id="A0A392M8I1"/>